<dbReference type="InterPro" id="IPR001584">
    <property type="entry name" value="Integrase_cat-core"/>
</dbReference>
<protein>
    <recommendedName>
        <fullName evidence="2">Integrase catalytic domain-containing protein</fullName>
    </recommendedName>
</protein>
<dbReference type="InterPro" id="IPR036397">
    <property type="entry name" value="RNaseH_sf"/>
</dbReference>
<proteinExistence type="predicted"/>
<name>S8CYT1_9LAMI</name>
<dbReference type="SUPFAM" id="SSF53098">
    <property type="entry name" value="Ribonuclease H-like"/>
    <property type="match status" value="1"/>
</dbReference>
<organism evidence="3 4">
    <name type="scientific">Genlisea aurea</name>
    <dbReference type="NCBI Taxonomy" id="192259"/>
    <lineage>
        <taxon>Eukaryota</taxon>
        <taxon>Viridiplantae</taxon>
        <taxon>Streptophyta</taxon>
        <taxon>Embryophyta</taxon>
        <taxon>Tracheophyta</taxon>
        <taxon>Spermatophyta</taxon>
        <taxon>Magnoliopsida</taxon>
        <taxon>eudicotyledons</taxon>
        <taxon>Gunneridae</taxon>
        <taxon>Pentapetalae</taxon>
        <taxon>asterids</taxon>
        <taxon>lamiids</taxon>
        <taxon>Lamiales</taxon>
        <taxon>Lentibulariaceae</taxon>
        <taxon>Genlisea</taxon>
    </lineage>
</organism>
<accession>S8CYT1</accession>
<reference evidence="3 4" key="1">
    <citation type="journal article" date="2013" name="BMC Genomics">
        <title>The miniature genome of a carnivorous plant Genlisea aurea contains a low number of genes and short non-coding sequences.</title>
        <authorList>
            <person name="Leushkin E.V."/>
            <person name="Sutormin R.A."/>
            <person name="Nabieva E.R."/>
            <person name="Penin A.A."/>
            <person name="Kondrashov A.S."/>
            <person name="Logacheva M.D."/>
        </authorList>
    </citation>
    <scope>NUCLEOTIDE SEQUENCE [LARGE SCALE GENOMIC DNA]</scope>
</reference>
<dbReference type="PANTHER" id="PTHR47266">
    <property type="entry name" value="ENDONUCLEASE-RELATED"/>
    <property type="match status" value="1"/>
</dbReference>
<dbReference type="GO" id="GO:0015074">
    <property type="term" value="P:DNA integration"/>
    <property type="evidence" value="ECO:0007669"/>
    <property type="project" value="InterPro"/>
</dbReference>
<feature type="region of interest" description="Disordered" evidence="1">
    <location>
        <begin position="317"/>
        <end position="388"/>
    </location>
</feature>
<comment type="caution">
    <text evidence="3">The sequence shown here is derived from an EMBL/GenBank/DDBJ whole genome shotgun (WGS) entry which is preliminary data.</text>
</comment>
<feature type="domain" description="Integrase catalytic" evidence="2">
    <location>
        <begin position="83"/>
        <end position="125"/>
    </location>
</feature>
<keyword evidence="4" id="KW-1185">Reference proteome</keyword>
<dbReference type="PROSITE" id="PS50994">
    <property type="entry name" value="INTEGRASE"/>
    <property type="match status" value="1"/>
</dbReference>
<feature type="compositionally biased region" description="Basic residues" evidence="1">
    <location>
        <begin position="473"/>
        <end position="486"/>
    </location>
</feature>
<feature type="region of interest" description="Disordered" evidence="1">
    <location>
        <begin position="424"/>
        <end position="486"/>
    </location>
</feature>
<dbReference type="Proteomes" id="UP000015453">
    <property type="component" value="Unassembled WGS sequence"/>
</dbReference>
<evidence type="ECO:0000256" key="1">
    <source>
        <dbReference type="SAM" id="MobiDB-lite"/>
    </source>
</evidence>
<dbReference type="GO" id="GO:0003676">
    <property type="term" value="F:nucleic acid binding"/>
    <property type="evidence" value="ECO:0007669"/>
    <property type="project" value="InterPro"/>
</dbReference>
<dbReference type="Gene3D" id="3.30.420.10">
    <property type="entry name" value="Ribonuclease H-like superfamily/Ribonuclease H"/>
    <property type="match status" value="1"/>
</dbReference>
<dbReference type="AlphaFoldDB" id="S8CYT1"/>
<evidence type="ECO:0000259" key="2">
    <source>
        <dbReference type="PROSITE" id="PS50994"/>
    </source>
</evidence>
<evidence type="ECO:0000313" key="4">
    <source>
        <dbReference type="Proteomes" id="UP000015453"/>
    </source>
</evidence>
<dbReference type="OrthoDB" id="913124at2759"/>
<gene>
    <name evidence="3" type="ORF">M569_02143</name>
</gene>
<sequence length="754" mass="84137">MAKWMEMYQRVAGIFTLEQLQDFVRTCPPPTLTSLGAGSSKMTTPSPSPAKLIEKVPETAETTPDLTATAPTVAVAATPVETPRYIISDGGTQFAEREFQKLLRQYGVTHSLTTPYHPQANGQVENCLQNSNRDNTIRFIYGKGCHPLVELERKAFWTIKFLNMDLAKSGERRIFNLQKLDELRMQAYESTGVYKEKTKAIHDAALCKHDLKITKVCASGAYIISDPARGEIKAGNKILTANDEGSLSLLPISRLTGQPDASTREEEKARIVTSSAVIVFGVCFGVGNIRINNVNVEARARGIDTFRRFWSHRNSVRRGLNSSSRGGRHFDITTPQEVLPQVEADKGTPPPMEVDKCELPTDAQPSALSPRLEAQPPPMEPEDEDFDFGSEWYSEDVNVTASNAKDTGDSSDGSFLDPEDANFIVSSESSNEEESVVDSDAERAPEEDDDSERTDTATGDDAEEPQVLGKTPVRLRRGFPQAQRRRVPPRSSAAATFIATADVNTMRYSDVDCLRLLGIKKEVTDYLAKSGWGPYFSLEYAAYTDLTKEFYSSFEFDEAAPTCDNSIRCVLGGKRCHFSVDEMNVRLGFIRSTVIRRNEYKQRIEALPNVINPKIFYEELTGVVSTTKNFKAKLIPDTALQYIGIILQYGFSQKEHNASVLAGPEIYVLLHLLRGQRFNVPTLIFRQIYRNSTALALEFDILSLDDLSKMPDMEPAPQTWPTSERCTELYKQQENGTWNCLWSTPISSSVPKQL</sequence>
<feature type="compositionally biased region" description="Acidic residues" evidence="1">
    <location>
        <begin position="430"/>
        <end position="464"/>
    </location>
</feature>
<dbReference type="EMBL" id="AUSU01000770">
    <property type="protein sequence ID" value="EPS72614.1"/>
    <property type="molecule type" value="Genomic_DNA"/>
</dbReference>
<dbReference type="InterPro" id="IPR052160">
    <property type="entry name" value="Gypsy_RT_Integrase-like"/>
</dbReference>
<evidence type="ECO:0000313" key="3">
    <source>
        <dbReference type="EMBL" id="EPS72614.1"/>
    </source>
</evidence>
<dbReference type="InterPro" id="IPR012337">
    <property type="entry name" value="RNaseH-like_sf"/>
</dbReference>